<name>A0A0F9LRX4_9ZZZZ</name>
<organism evidence="1">
    <name type="scientific">marine sediment metagenome</name>
    <dbReference type="NCBI Taxonomy" id="412755"/>
    <lineage>
        <taxon>unclassified sequences</taxon>
        <taxon>metagenomes</taxon>
        <taxon>ecological metagenomes</taxon>
    </lineage>
</organism>
<sequence>MARKKPSSKKGSRKNILRLERKIRGLDLAIARSKGIISANKRMLREFRKL</sequence>
<protein>
    <submittedName>
        <fullName evidence="1">Uncharacterized protein</fullName>
    </submittedName>
</protein>
<accession>A0A0F9LRX4</accession>
<reference evidence="1" key="1">
    <citation type="journal article" date="2015" name="Nature">
        <title>Complex archaea that bridge the gap between prokaryotes and eukaryotes.</title>
        <authorList>
            <person name="Spang A."/>
            <person name="Saw J.H."/>
            <person name="Jorgensen S.L."/>
            <person name="Zaremba-Niedzwiedzka K."/>
            <person name="Martijn J."/>
            <person name="Lind A.E."/>
            <person name="van Eijk R."/>
            <person name="Schleper C."/>
            <person name="Guy L."/>
            <person name="Ettema T.J."/>
        </authorList>
    </citation>
    <scope>NUCLEOTIDE SEQUENCE</scope>
</reference>
<evidence type="ECO:0000313" key="1">
    <source>
        <dbReference type="EMBL" id="KKM97909.1"/>
    </source>
</evidence>
<comment type="caution">
    <text evidence="1">The sequence shown here is derived from an EMBL/GenBank/DDBJ whole genome shotgun (WGS) entry which is preliminary data.</text>
</comment>
<dbReference type="EMBL" id="LAZR01005692">
    <property type="protein sequence ID" value="KKM97909.1"/>
    <property type="molecule type" value="Genomic_DNA"/>
</dbReference>
<dbReference type="AlphaFoldDB" id="A0A0F9LRX4"/>
<proteinExistence type="predicted"/>
<gene>
    <name evidence="1" type="ORF">LCGC14_1163230</name>
</gene>